<evidence type="ECO:0000256" key="1">
    <source>
        <dbReference type="SAM" id="MobiDB-lite"/>
    </source>
</evidence>
<name>A0A1W2CC94_9FIRM</name>
<keyword evidence="3" id="KW-1185">Reference proteome</keyword>
<evidence type="ECO:0000313" key="2">
    <source>
        <dbReference type="EMBL" id="SMC82502.1"/>
    </source>
</evidence>
<dbReference type="AlphaFoldDB" id="A0A1W2CC94"/>
<protein>
    <submittedName>
        <fullName evidence="2">Uncharacterized protein</fullName>
    </submittedName>
</protein>
<evidence type="ECO:0000313" key="3">
    <source>
        <dbReference type="Proteomes" id="UP000192790"/>
    </source>
</evidence>
<dbReference type="Proteomes" id="UP000192790">
    <property type="component" value="Unassembled WGS sequence"/>
</dbReference>
<gene>
    <name evidence="2" type="ORF">SAMN02745168_2700</name>
</gene>
<proteinExistence type="predicted"/>
<dbReference type="EMBL" id="FWXW01000009">
    <property type="protein sequence ID" value="SMC82502.1"/>
    <property type="molecule type" value="Genomic_DNA"/>
</dbReference>
<dbReference type="STRING" id="1122930.SAMN02745168_2700"/>
<feature type="non-terminal residue" evidence="2">
    <location>
        <position position="157"/>
    </location>
</feature>
<accession>A0A1W2CC94</accession>
<dbReference type="RefSeq" id="WP_207651227.1">
    <property type="nucleotide sequence ID" value="NZ_FWXW01000009.1"/>
</dbReference>
<feature type="region of interest" description="Disordered" evidence="1">
    <location>
        <begin position="9"/>
        <end position="34"/>
    </location>
</feature>
<organism evidence="2 3">
    <name type="scientific">Papillibacter cinnamivorans DSM 12816</name>
    <dbReference type="NCBI Taxonomy" id="1122930"/>
    <lineage>
        <taxon>Bacteria</taxon>
        <taxon>Bacillati</taxon>
        <taxon>Bacillota</taxon>
        <taxon>Clostridia</taxon>
        <taxon>Eubacteriales</taxon>
        <taxon>Oscillospiraceae</taxon>
        <taxon>Papillibacter</taxon>
    </lineage>
</organism>
<reference evidence="2 3" key="1">
    <citation type="submission" date="2017-04" db="EMBL/GenBank/DDBJ databases">
        <authorList>
            <person name="Afonso C.L."/>
            <person name="Miller P.J."/>
            <person name="Scott M.A."/>
            <person name="Spackman E."/>
            <person name="Goraichik I."/>
            <person name="Dimitrov K.M."/>
            <person name="Suarez D.L."/>
            <person name="Swayne D.E."/>
        </authorList>
    </citation>
    <scope>NUCLEOTIDE SEQUENCE [LARGE SCALE GENOMIC DNA]</scope>
    <source>
        <strain evidence="2 3">DSM 12816</strain>
    </source>
</reference>
<sequence length="157" mass="17551">METMKIKFEDVLRPARQTPPSGSMPVKEDNDAGQKTGRFHHWVHRISVSGIISGVLSLRNGFRRTVRAAGSCCIFSITQKISCVTQFILPGIRARALLQKTALNPSVPQSEGHHPMDRAGKSWYDNRKAAILPDRSARLAPVLWAEPQAMPYTTKRF</sequence>